<feature type="compositionally biased region" description="Polar residues" evidence="1">
    <location>
        <begin position="69"/>
        <end position="87"/>
    </location>
</feature>
<feature type="region of interest" description="Disordered" evidence="1">
    <location>
        <begin position="142"/>
        <end position="178"/>
    </location>
</feature>
<keyword evidence="3" id="KW-1185">Reference proteome</keyword>
<feature type="compositionally biased region" description="Basic and acidic residues" evidence="1">
    <location>
        <begin position="88"/>
        <end position="98"/>
    </location>
</feature>
<evidence type="ECO:0000313" key="2">
    <source>
        <dbReference type="EMBL" id="TNN38288.1"/>
    </source>
</evidence>
<accession>A0A4Z2FAS4</accession>
<protein>
    <submittedName>
        <fullName evidence="2">Uncharacterized protein</fullName>
    </submittedName>
</protein>
<proteinExistence type="predicted"/>
<evidence type="ECO:0000256" key="1">
    <source>
        <dbReference type="SAM" id="MobiDB-lite"/>
    </source>
</evidence>
<feature type="region of interest" description="Disordered" evidence="1">
    <location>
        <begin position="1"/>
        <end position="103"/>
    </location>
</feature>
<comment type="caution">
    <text evidence="2">The sequence shown here is derived from an EMBL/GenBank/DDBJ whole genome shotgun (WGS) entry which is preliminary data.</text>
</comment>
<sequence>MATQPVDLTACRADRSAHRSGWTWTPEIGALDVMDGQSAPPGDGRRPRWEEAQMGGGPDGRRPRWEEAQPTQDDCGSTVLSPLGASQESKKGRQDERGSSFAADLLGKERLLWSRRQVEMHTAAGSRGIYEERKPKVKWLTVEERKGRDAGTADSYYESDPDGMEEPCGDDALQRGRQ</sequence>
<gene>
    <name evidence="2" type="ORF">EYF80_051543</name>
</gene>
<feature type="compositionally biased region" description="Basic and acidic residues" evidence="1">
    <location>
        <begin position="142"/>
        <end position="151"/>
    </location>
</feature>
<evidence type="ECO:0000313" key="3">
    <source>
        <dbReference type="Proteomes" id="UP000314294"/>
    </source>
</evidence>
<feature type="compositionally biased region" description="Acidic residues" evidence="1">
    <location>
        <begin position="157"/>
        <end position="169"/>
    </location>
</feature>
<organism evidence="2 3">
    <name type="scientific">Liparis tanakae</name>
    <name type="common">Tanaka's snailfish</name>
    <dbReference type="NCBI Taxonomy" id="230148"/>
    <lineage>
        <taxon>Eukaryota</taxon>
        <taxon>Metazoa</taxon>
        <taxon>Chordata</taxon>
        <taxon>Craniata</taxon>
        <taxon>Vertebrata</taxon>
        <taxon>Euteleostomi</taxon>
        <taxon>Actinopterygii</taxon>
        <taxon>Neopterygii</taxon>
        <taxon>Teleostei</taxon>
        <taxon>Neoteleostei</taxon>
        <taxon>Acanthomorphata</taxon>
        <taxon>Eupercaria</taxon>
        <taxon>Perciformes</taxon>
        <taxon>Cottioidei</taxon>
        <taxon>Cottales</taxon>
        <taxon>Liparidae</taxon>
        <taxon>Liparis</taxon>
    </lineage>
</organism>
<dbReference type="AlphaFoldDB" id="A0A4Z2FAS4"/>
<dbReference type="Proteomes" id="UP000314294">
    <property type="component" value="Unassembled WGS sequence"/>
</dbReference>
<name>A0A4Z2FAS4_9TELE</name>
<dbReference type="EMBL" id="SRLO01001386">
    <property type="protein sequence ID" value="TNN38288.1"/>
    <property type="molecule type" value="Genomic_DNA"/>
</dbReference>
<reference evidence="2 3" key="1">
    <citation type="submission" date="2019-03" db="EMBL/GenBank/DDBJ databases">
        <title>First draft genome of Liparis tanakae, snailfish: a comprehensive survey of snailfish specific genes.</title>
        <authorList>
            <person name="Kim W."/>
            <person name="Song I."/>
            <person name="Jeong J.-H."/>
            <person name="Kim D."/>
            <person name="Kim S."/>
            <person name="Ryu S."/>
            <person name="Song J.Y."/>
            <person name="Lee S.K."/>
        </authorList>
    </citation>
    <scope>NUCLEOTIDE SEQUENCE [LARGE SCALE GENOMIC DNA]</scope>
    <source>
        <tissue evidence="2">Muscle</tissue>
    </source>
</reference>